<dbReference type="Pfam" id="PF04073">
    <property type="entry name" value="tRNA_edit"/>
    <property type="match status" value="1"/>
</dbReference>
<dbReference type="NCBIfam" id="TIGR00011">
    <property type="entry name" value="YbaK_EbsC"/>
    <property type="match status" value="1"/>
</dbReference>
<organism evidence="6 7">
    <name type="scientific">Candidatus Thiodiazotropha taylori</name>
    <dbReference type="NCBI Taxonomy" id="2792791"/>
    <lineage>
        <taxon>Bacteria</taxon>
        <taxon>Pseudomonadati</taxon>
        <taxon>Pseudomonadota</taxon>
        <taxon>Gammaproteobacteria</taxon>
        <taxon>Chromatiales</taxon>
        <taxon>Sedimenticolaceae</taxon>
        <taxon>Candidatus Thiodiazotropha</taxon>
    </lineage>
</organism>
<dbReference type="PIRSF" id="PIRSF006181">
    <property type="entry name" value="EbsC_YbaK"/>
    <property type="match status" value="1"/>
</dbReference>
<dbReference type="GO" id="GO:0002161">
    <property type="term" value="F:aminoacyl-tRNA deacylase activity"/>
    <property type="evidence" value="ECO:0007669"/>
    <property type="project" value="InterPro"/>
</dbReference>
<dbReference type="EMBL" id="JAHHGM010000008">
    <property type="protein sequence ID" value="MBT2989442.1"/>
    <property type="molecule type" value="Genomic_DNA"/>
</dbReference>
<sequence>MTPAINAAKKAGIEFRIHSYEHDSKHPSYGMEAAEKLGIPPQRVFKTLVVSLDGRELAVAVVPVSTQLDLKAFAKAAKVKKAAMADARQVERSTGYVVGGVSPLGQKKRLLTLIDRSAADLPTLFVSAGRRGLEIELLAEDLAGLLDAQFIAIAK</sequence>
<dbReference type="CDD" id="cd00002">
    <property type="entry name" value="YbaK_deacylase"/>
    <property type="match status" value="1"/>
</dbReference>
<name>A0A944MDI9_9GAMM</name>
<dbReference type="PANTHER" id="PTHR30411:SF0">
    <property type="entry name" value="CYS-TRNA(PRO)_CYS-TRNA(CYS) DEACYLASE YBAK"/>
    <property type="match status" value="1"/>
</dbReference>
<protein>
    <recommendedName>
        <fullName evidence="4">Cys-tRNA(Pro)/Cys-tRNA(Cys) deacylase</fullName>
        <ecNumber evidence="4">4.2.-.-</ecNumber>
    </recommendedName>
</protein>
<evidence type="ECO:0000259" key="5">
    <source>
        <dbReference type="Pfam" id="PF04073"/>
    </source>
</evidence>
<evidence type="ECO:0000256" key="3">
    <source>
        <dbReference type="ARBA" id="ARBA00023239"/>
    </source>
</evidence>
<dbReference type="PANTHER" id="PTHR30411">
    <property type="entry name" value="CYTOPLASMIC PROTEIN"/>
    <property type="match status" value="1"/>
</dbReference>
<reference evidence="6 7" key="1">
    <citation type="submission" date="2021-05" db="EMBL/GenBank/DDBJ databases">
        <title>Genetic and Functional Diversity in Clade A Lucinid endosymbionts from the Bahamas.</title>
        <authorList>
            <person name="Giani N.M."/>
            <person name="Engel A.S."/>
            <person name="Campbell B.J."/>
        </authorList>
    </citation>
    <scope>NUCLEOTIDE SEQUENCE [LARGE SCALE GENOMIC DNA]</scope>
    <source>
        <strain evidence="6">LUC16012Gg_MoonRockCtena</strain>
    </source>
</reference>
<feature type="domain" description="YbaK/aminoacyl-tRNA synthetase-associated" evidence="5">
    <location>
        <begin position="32"/>
        <end position="143"/>
    </location>
</feature>
<dbReference type="EC" id="4.2.-.-" evidence="4"/>
<dbReference type="GO" id="GO:0006412">
    <property type="term" value="P:translation"/>
    <property type="evidence" value="ECO:0007669"/>
    <property type="project" value="UniProtKB-KW"/>
</dbReference>
<comment type="caution">
    <text evidence="6">The sequence shown here is derived from an EMBL/GenBank/DDBJ whole genome shotgun (WGS) entry which is preliminary data.</text>
</comment>
<comment type="similarity">
    <text evidence="1 4">Belongs to the prolyl-tRNA editing family. YbaK/EbsC subfamily.</text>
</comment>
<dbReference type="InterPro" id="IPR004369">
    <property type="entry name" value="Prolyl-tRNA_editing_YbaK/EbsC"/>
</dbReference>
<gene>
    <name evidence="6" type="primary">ybaK</name>
    <name evidence="6" type="ORF">KME65_10815</name>
</gene>
<evidence type="ECO:0000313" key="7">
    <source>
        <dbReference type="Proteomes" id="UP000770889"/>
    </source>
</evidence>
<dbReference type="Gene3D" id="3.90.960.10">
    <property type="entry name" value="YbaK/aminoacyl-tRNA synthetase-associated domain"/>
    <property type="match status" value="1"/>
</dbReference>
<dbReference type="Proteomes" id="UP000770889">
    <property type="component" value="Unassembled WGS sequence"/>
</dbReference>
<evidence type="ECO:0000256" key="4">
    <source>
        <dbReference type="PIRNR" id="PIRNR006181"/>
    </source>
</evidence>
<keyword evidence="2 4" id="KW-0648">Protein biosynthesis</keyword>
<evidence type="ECO:0000256" key="2">
    <source>
        <dbReference type="ARBA" id="ARBA00022917"/>
    </source>
</evidence>
<evidence type="ECO:0000256" key="1">
    <source>
        <dbReference type="ARBA" id="ARBA00009798"/>
    </source>
</evidence>
<keyword evidence="3 4" id="KW-0456">Lyase</keyword>
<dbReference type="SUPFAM" id="SSF55826">
    <property type="entry name" value="YbaK/ProRS associated domain"/>
    <property type="match status" value="1"/>
</dbReference>
<evidence type="ECO:0000313" key="6">
    <source>
        <dbReference type="EMBL" id="MBT2989442.1"/>
    </source>
</evidence>
<dbReference type="InterPro" id="IPR036754">
    <property type="entry name" value="YbaK/aa-tRNA-synt-asso_dom_sf"/>
</dbReference>
<proteinExistence type="inferred from homology"/>
<dbReference type="AlphaFoldDB" id="A0A944MDI9"/>
<dbReference type="InterPro" id="IPR007214">
    <property type="entry name" value="YbaK/aa-tRNA-synth-assoc-dom"/>
</dbReference>
<accession>A0A944MDI9</accession>
<dbReference type="GO" id="GO:0016829">
    <property type="term" value="F:lyase activity"/>
    <property type="evidence" value="ECO:0007669"/>
    <property type="project" value="UniProtKB-KW"/>
</dbReference>